<sequence>MTASSSAAYKRWVHQLDLSRPSSSKPSSKRALTDSTTPSKAKTKLDYVTTLNCLLPPTIRILAWAPIPPTSPAHFSCQYRHYKYPLPGYISRTRSRYKACWIIARADVESVDLNAVMDYGERGEEIPPPRIPQCQAGCRRLVPKTRSASNDSECPISNENTFKVSVIFTVLPLPPSTSIIPEENAWLTDTSTQDSMSTIDTCLHNLYDVENAQAVFSHPMKRKMDATAGDGHV</sequence>
<name>A0A8H5G0Z4_9AGAR</name>
<feature type="region of interest" description="Disordered" evidence="1">
    <location>
        <begin position="18"/>
        <end position="38"/>
    </location>
</feature>
<reference evidence="2 3" key="1">
    <citation type="journal article" date="2020" name="ISME J.">
        <title>Uncovering the hidden diversity of litter-decomposition mechanisms in mushroom-forming fungi.</title>
        <authorList>
            <person name="Floudas D."/>
            <person name="Bentzer J."/>
            <person name="Ahren D."/>
            <person name="Johansson T."/>
            <person name="Persson P."/>
            <person name="Tunlid A."/>
        </authorList>
    </citation>
    <scope>NUCLEOTIDE SEQUENCE [LARGE SCALE GENOMIC DNA]</scope>
    <source>
        <strain evidence="2 3">CBS 146.42</strain>
    </source>
</reference>
<evidence type="ECO:0000313" key="3">
    <source>
        <dbReference type="Proteomes" id="UP000559027"/>
    </source>
</evidence>
<dbReference type="Proteomes" id="UP000559027">
    <property type="component" value="Unassembled WGS sequence"/>
</dbReference>
<dbReference type="GO" id="GO:0009982">
    <property type="term" value="F:pseudouridine synthase activity"/>
    <property type="evidence" value="ECO:0007669"/>
    <property type="project" value="InterPro"/>
</dbReference>
<dbReference type="GO" id="GO:0001522">
    <property type="term" value="P:pseudouridine synthesis"/>
    <property type="evidence" value="ECO:0007669"/>
    <property type="project" value="InterPro"/>
</dbReference>
<proteinExistence type="predicted"/>
<dbReference type="InterPro" id="IPR020103">
    <property type="entry name" value="PsdUridine_synth_cat_dom_sf"/>
</dbReference>
<accession>A0A8H5G0Z4</accession>
<organism evidence="2 3">
    <name type="scientific">Leucocoprinus leucothites</name>
    <dbReference type="NCBI Taxonomy" id="201217"/>
    <lineage>
        <taxon>Eukaryota</taxon>
        <taxon>Fungi</taxon>
        <taxon>Dikarya</taxon>
        <taxon>Basidiomycota</taxon>
        <taxon>Agaricomycotina</taxon>
        <taxon>Agaricomycetes</taxon>
        <taxon>Agaricomycetidae</taxon>
        <taxon>Agaricales</taxon>
        <taxon>Agaricineae</taxon>
        <taxon>Agaricaceae</taxon>
        <taxon>Leucocoprinus</taxon>
    </lineage>
</organism>
<protein>
    <submittedName>
        <fullName evidence="2">Uncharacterized protein</fullName>
    </submittedName>
</protein>
<comment type="caution">
    <text evidence="2">The sequence shown here is derived from an EMBL/GenBank/DDBJ whole genome shotgun (WGS) entry which is preliminary data.</text>
</comment>
<dbReference type="GO" id="GO:0003723">
    <property type="term" value="F:RNA binding"/>
    <property type="evidence" value="ECO:0007669"/>
    <property type="project" value="InterPro"/>
</dbReference>
<dbReference type="EMBL" id="JAACJO010000007">
    <property type="protein sequence ID" value="KAF5356320.1"/>
    <property type="molecule type" value="Genomic_DNA"/>
</dbReference>
<dbReference type="AlphaFoldDB" id="A0A8H5G0Z4"/>
<evidence type="ECO:0000313" key="2">
    <source>
        <dbReference type="EMBL" id="KAF5356320.1"/>
    </source>
</evidence>
<dbReference type="OrthoDB" id="276422at2759"/>
<gene>
    <name evidence="2" type="ORF">D9756_003675</name>
</gene>
<feature type="compositionally biased region" description="Low complexity" evidence="1">
    <location>
        <begin position="19"/>
        <end position="30"/>
    </location>
</feature>
<evidence type="ECO:0000256" key="1">
    <source>
        <dbReference type="SAM" id="MobiDB-lite"/>
    </source>
</evidence>
<keyword evidence="3" id="KW-1185">Reference proteome</keyword>
<dbReference type="SUPFAM" id="SSF55120">
    <property type="entry name" value="Pseudouridine synthase"/>
    <property type="match status" value="1"/>
</dbReference>